<dbReference type="Proteomes" id="UP000663881">
    <property type="component" value="Unassembled WGS sequence"/>
</dbReference>
<gene>
    <name evidence="2" type="ORF">JYZ213_LOCUS28068</name>
    <name evidence="5" type="ORF">OKA104_LOCUS32023</name>
    <name evidence="4" type="ORF">OXD698_LOCUS29310</name>
    <name evidence="3" type="ORF">VCS650_LOCUS41366</name>
</gene>
<dbReference type="OrthoDB" id="10633996at2759"/>
<reference evidence="3" key="1">
    <citation type="submission" date="2021-02" db="EMBL/GenBank/DDBJ databases">
        <authorList>
            <person name="Nowell W R."/>
        </authorList>
    </citation>
    <scope>NUCLEOTIDE SEQUENCE</scope>
</reference>
<feature type="compositionally biased region" description="Basic and acidic residues" evidence="1">
    <location>
        <begin position="152"/>
        <end position="166"/>
    </location>
</feature>
<dbReference type="EMBL" id="CAJNOG010000401">
    <property type="protein sequence ID" value="CAF1222222.1"/>
    <property type="molecule type" value="Genomic_DNA"/>
</dbReference>
<feature type="region of interest" description="Disordered" evidence="1">
    <location>
        <begin position="138"/>
        <end position="184"/>
    </location>
</feature>
<name>A0A815RYF1_9BILA</name>
<accession>A0A815RYF1</accession>
<dbReference type="EMBL" id="CAJOAY010003761">
    <property type="protein sequence ID" value="CAF4038576.1"/>
    <property type="molecule type" value="Genomic_DNA"/>
</dbReference>
<evidence type="ECO:0000313" key="6">
    <source>
        <dbReference type="Proteomes" id="UP000663891"/>
    </source>
</evidence>
<dbReference type="Proteomes" id="UP000663891">
    <property type="component" value="Unassembled WGS sequence"/>
</dbReference>
<dbReference type="AlphaFoldDB" id="A0A815RYF1"/>
<evidence type="ECO:0000313" key="2">
    <source>
        <dbReference type="EMBL" id="CAF1222222.1"/>
    </source>
</evidence>
<evidence type="ECO:0000313" key="3">
    <source>
        <dbReference type="EMBL" id="CAF1484650.1"/>
    </source>
</evidence>
<dbReference type="Proteomes" id="UP000663844">
    <property type="component" value="Unassembled WGS sequence"/>
</dbReference>
<proteinExistence type="predicted"/>
<protein>
    <submittedName>
        <fullName evidence="3">Uncharacterized protein</fullName>
    </submittedName>
</protein>
<sequence>MLENYEEEQTNDAGVKADVMVAIRQLLEGKLKDQWDIMIRKIMPTVCNLTVGNLIKQYENADAITLPDDEAVKTLIIAELKSINNRVSAAAHVRGQEEARHTSDDIVEKMDSKVLCKLIDQTYELINNKIPQLRYVLTQNTTKSKRRSKQAKPRDSQKREKEKGKAMDAIGDEDGEEGYFGNIF</sequence>
<evidence type="ECO:0000313" key="5">
    <source>
        <dbReference type="EMBL" id="CAF4038576.1"/>
    </source>
</evidence>
<dbReference type="Proteomes" id="UP000663845">
    <property type="component" value="Unassembled WGS sequence"/>
</dbReference>
<comment type="caution">
    <text evidence="3">The sequence shown here is derived from an EMBL/GenBank/DDBJ whole genome shotgun (WGS) entry which is preliminary data.</text>
</comment>
<dbReference type="EMBL" id="CAJNON010001771">
    <property type="protein sequence ID" value="CAF1484650.1"/>
    <property type="molecule type" value="Genomic_DNA"/>
</dbReference>
<evidence type="ECO:0000313" key="4">
    <source>
        <dbReference type="EMBL" id="CAF3997322.1"/>
    </source>
</evidence>
<dbReference type="EMBL" id="CAJOAZ010003279">
    <property type="protein sequence ID" value="CAF3997322.1"/>
    <property type="molecule type" value="Genomic_DNA"/>
</dbReference>
<organism evidence="3 6">
    <name type="scientific">Adineta steineri</name>
    <dbReference type="NCBI Taxonomy" id="433720"/>
    <lineage>
        <taxon>Eukaryota</taxon>
        <taxon>Metazoa</taxon>
        <taxon>Spiralia</taxon>
        <taxon>Gnathifera</taxon>
        <taxon>Rotifera</taxon>
        <taxon>Eurotatoria</taxon>
        <taxon>Bdelloidea</taxon>
        <taxon>Adinetida</taxon>
        <taxon>Adinetidae</taxon>
        <taxon>Adineta</taxon>
    </lineage>
</organism>
<evidence type="ECO:0000256" key="1">
    <source>
        <dbReference type="SAM" id="MobiDB-lite"/>
    </source>
</evidence>